<keyword evidence="16" id="KW-0539">Nucleus</keyword>
<evidence type="ECO:0000256" key="14">
    <source>
        <dbReference type="ARBA" id="ARBA00023128"/>
    </source>
</evidence>
<dbReference type="PANTHER" id="PTHR16222">
    <property type="entry name" value="ADP-RIBOSYLGLYCOHYDROLASE"/>
    <property type="match status" value="1"/>
</dbReference>
<evidence type="ECO:0000256" key="8">
    <source>
        <dbReference type="ARBA" id="ARBA00022454"/>
    </source>
</evidence>
<name>A0A5N5TLY2_9CRUS</name>
<evidence type="ECO:0000256" key="9">
    <source>
        <dbReference type="ARBA" id="ARBA00022490"/>
    </source>
</evidence>
<evidence type="ECO:0000256" key="22">
    <source>
        <dbReference type="ARBA" id="ARBA00043187"/>
    </source>
</evidence>
<dbReference type="InterPro" id="IPR005502">
    <property type="entry name" value="Ribosyl_crysJ1"/>
</dbReference>
<evidence type="ECO:0000256" key="25">
    <source>
        <dbReference type="PIRSR" id="PIRSR605502-1"/>
    </source>
</evidence>
<evidence type="ECO:0000256" key="17">
    <source>
        <dbReference type="ARBA" id="ARBA00041057"/>
    </source>
</evidence>
<dbReference type="GO" id="GO:0140290">
    <property type="term" value="P:peptidyl-serine ADP-deribosylation"/>
    <property type="evidence" value="ECO:0007669"/>
    <property type="project" value="UniProtKB-ARBA"/>
</dbReference>
<dbReference type="GO" id="GO:0006281">
    <property type="term" value="P:DNA repair"/>
    <property type="evidence" value="ECO:0007669"/>
    <property type="project" value="UniProtKB-KW"/>
</dbReference>
<evidence type="ECO:0000256" key="15">
    <source>
        <dbReference type="ARBA" id="ARBA00023204"/>
    </source>
</evidence>
<dbReference type="GO" id="GO:0005634">
    <property type="term" value="C:nucleus"/>
    <property type="evidence" value="ECO:0007669"/>
    <property type="project" value="UniProtKB-SubCell"/>
</dbReference>
<evidence type="ECO:0000256" key="12">
    <source>
        <dbReference type="ARBA" id="ARBA00022801"/>
    </source>
</evidence>
<dbReference type="FunFam" id="1.10.4080.10:FF:000001">
    <property type="entry name" value="ADP-ribose glycohydrolase ARH3"/>
    <property type="match status" value="1"/>
</dbReference>
<comment type="catalytic activity">
    <reaction evidence="24">
        <text>alpha-NAD(+) + H2O = ADP-D-ribose + nicotinamide + H(+)</text>
        <dbReference type="Rhea" id="RHEA:68792"/>
        <dbReference type="ChEBI" id="CHEBI:15377"/>
        <dbReference type="ChEBI" id="CHEBI:15378"/>
        <dbReference type="ChEBI" id="CHEBI:17154"/>
        <dbReference type="ChEBI" id="CHEBI:57967"/>
        <dbReference type="ChEBI" id="CHEBI:77017"/>
    </reaction>
</comment>
<dbReference type="Pfam" id="PF03747">
    <property type="entry name" value="ADP_ribosyl_GH"/>
    <property type="match status" value="1"/>
</dbReference>
<evidence type="ECO:0000256" key="7">
    <source>
        <dbReference type="ARBA" id="ARBA00012255"/>
    </source>
</evidence>
<evidence type="ECO:0000256" key="16">
    <source>
        <dbReference type="ARBA" id="ARBA00023242"/>
    </source>
</evidence>
<evidence type="ECO:0000256" key="1">
    <source>
        <dbReference type="ARBA" id="ARBA00004123"/>
    </source>
</evidence>
<evidence type="ECO:0000313" key="26">
    <source>
        <dbReference type="EMBL" id="KAB7507121.1"/>
    </source>
</evidence>
<sequence length="344" mass="37782">MNLTSKFRGCLIGGLLGDCLGAPFEGENRISKSVLNSYFNRLLDPSLKVPYKSYTDDSAMTKCIASSLVEKKEFHVTDIAKRFVKEYYAEPNRGYGKNVVDVFAALRASGFKDVFAPAARQFGGTGSYGNGAAMRIAPIALFTHSEPIPVVIDMSKQSAKVTHANRLGYNGAILQAVAIRDALLHKGENINPLTFVERLISCMRMVEKYTEEEIIDHNKKSEYIYCSALEKIKFLLEKGNDVSISDVVDSLGNEISAPGSVPTAIYVFLRAQKQIEAVETDNPFQRTIHYAVSLGGDTDTIAAMAGNIAGAFYGVEKIPEGFMHHCEGVEEMNKLAKDLVNLDR</sequence>
<dbReference type="EC" id="3.2.1.143" evidence="7"/>
<keyword evidence="15" id="KW-0234">DNA repair</keyword>
<evidence type="ECO:0000256" key="3">
    <source>
        <dbReference type="ARBA" id="ARBA00004305"/>
    </source>
</evidence>
<keyword evidence="12 26" id="KW-0378">Hydrolase</keyword>
<dbReference type="InterPro" id="IPR036705">
    <property type="entry name" value="Ribosyl_crysJ1_sf"/>
</dbReference>
<keyword evidence="13 25" id="KW-0460">Magnesium</keyword>
<feature type="binding site" evidence="25">
    <location>
        <position position="300"/>
    </location>
    <ligand>
        <name>Mg(2+)</name>
        <dbReference type="ChEBI" id="CHEBI:18420"/>
        <label>1</label>
    </ligand>
</feature>
<evidence type="ECO:0000256" key="13">
    <source>
        <dbReference type="ARBA" id="ARBA00022842"/>
    </source>
</evidence>
<dbReference type="AlphaFoldDB" id="A0A5N5TLY2"/>
<dbReference type="OrthoDB" id="410104at2759"/>
<keyword evidence="11" id="KW-0227">DNA damage</keyword>
<keyword evidence="27" id="KW-1185">Reference proteome</keyword>
<evidence type="ECO:0000256" key="10">
    <source>
        <dbReference type="ARBA" id="ARBA00022723"/>
    </source>
</evidence>
<evidence type="ECO:0000313" key="27">
    <source>
        <dbReference type="Proteomes" id="UP000326759"/>
    </source>
</evidence>
<evidence type="ECO:0000256" key="19">
    <source>
        <dbReference type="ARBA" id="ARBA00042471"/>
    </source>
</evidence>
<feature type="binding site" evidence="25">
    <location>
        <position position="57"/>
    </location>
    <ligand>
        <name>Mg(2+)</name>
        <dbReference type="ChEBI" id="CHEBI:18420"/>
        <label>1</label>
    </ligand>
</feature>
<evidence type="ECO:0000256" key="21">
    <source>
        <dbReference type="ARBA" id="ARBA00042850"/>
    </source>
</evidence>
<evidence type="ECO:0000256" key="20">
    <source>
        <dbReference type="ARBA" id="ARBA00042722"/>
    </source>
</evidence>
<protein>
    <recommendedName>
        <fullName evidence="17">ADP-ribosylhydrolase ARH3</fullName>
        <ecNumber evidence="7">3.2.1.143</ecNumber>
    </recommendedName>
    <alternativeName>
        <fullName evidence="18">ADP-ribose glycohydrolase ARH3</fullName>
    </alternativeName>
    <alternativeName>
        <fullName evidence="19">ADP-ribosylhydrolase 3</fullName>
    </alternativeName>
    <alternativeName>
        <fullName evidence="22">O-acetyl-ADP-ribose deacetylase ARH3</fullName>
    </alternativeName>
    <alternativeName>
        <fullName evidence="23">Poly(ADP-ribose) glycohydrolase ARH3</fullName>
    </alternativeName>
    <alternativeName>
        <fullName evidence="21">[Protein ADP-ribosylarginine] hydrolase-like protein 2</fullName>
    </alternativeName>
    <alternativeName>
        <fullName evidence="20">[Protein ADP-ribosylserine] hydrolase</fullName>
    </alternativeName>
</protein>
<dbReference type="GO" id="GO:0004649">
    <property type="term" value="F:poly(ADP-ribose) glycohydrolase activity"/>
    <property type="evidence" value="ECO:0007669"/>
    <property type="project" value="UniProtKB-EC"/>
</dbReference>
<organism evidence="26 27">
    <name type="scientific">Armadillidium nasatum</name>
    <dbReference type="NCBI Taxonomy" id="96803"/>
    <lineage>
        <taxon>Eukaryota</taxon>
        <taxon>Metazoa</taxon>
        <taxon>Ecdysozoa</taxon>
        <taxon>Arthropoda</taxon>
        <taxon>Crustacea</taxon>
        <taxon>Multicrustacea</taxon>
        <taxon>Malacostraca</taxon>
        <taxon>Eumalacostraca</taxon>
        <taxon>Peracarida</taxon>
        <taxon>Isopoda</taxon>
        <taxon>Oniscidea</taxon>
        <taxon>Crinocheta</taxon>
        <taxon>Armadillidiidae</taxon>
        <taxon>Armadillidium</taxon>
    </lineage>
</organism>
<feature type="binding site" evidence="25">
    <location>
        <position position="297"/>
    </location>
    <ligand>
        <name>Mg(2+)</name>
        <dbReference type="ChEBI" id="CHEBI:18420"/>
        <label>1</label>
    </ligand>
</feature>
<keyword evidence="9" id="KW-0963">Cytoplasm</keyword>
<accession>A0A5N5TLY2</accession>
<evidence type="ECO:0000256" key="23">
    <source>
        <dbReference type="ARBA" id="ARBA00043193"/>
    </source>
</evidence>
<dbReference type="PANTHER" id="PTHR16222:SF24">
    <property type="entry name" value="ADP-RIBOSYLHYDROLASE ARH3"/>
    <property type="match status" value="1"/>
</dbReference>
<comment type="similarity">
    <text evidence="5">Belongs to the ADP-ribosylglycohydrolase family.</text>
</comment>
<feature type="binding site" evidence="25">
    <location>
        <position position="56"/>
    </location>
    <ligand>
        <name>Mg(2+)</name>
        <dbReference type="ChEBI" id="CHEBI:18420"/>
        <label>1</label>
    </ligand>
</feature>
<evidence type="ECO:0000256" key="5">
    <source>
        <dbReference type="ARBA" id="ARBA00010702"/>
    </source>
</evidence>
<dbReference type="Proteomes" id="UP000326759">
    <property type="component" value="Unassembled WGS sequence"/>
</dbReference>
<dbReference type="Gene3D" id="1.10.4080.10">
    <property type="entry name" value="ADP-ribosylation/Crystallin J1"/>
    <property type="match status" value="1"/>
</dbReference>
<dbReference type="GO" id="GO:0046872">
    <property type="term" value="F:metal ion binding"/>
    <property type="evidence" value="ECO:0007669"/>
    <property type="project" value="UniProtKB-KW"/>
</dbReference>
<dbReference type="GO" id="GO:0005759">
    <property type="term" value="C:mitochondrial matrix"/>
    <property type="evidence" value="ECO:0007669"/>
    <property type="project" value="UniProtKB-SubCell"/>
</dbReference>
<keyword evidence="8" id="KW-0158">Chromosome</keyword>
<dbReference type="SUPFAM" id="SSF101478">
    <property type="entry name" value="ADP-ribosylglycohydrolase"/>
    <property type="match status" value="1"/>
</dbReference>
<comment type="caution">
    <text evidence="26">The sequence shown here is derived from an EMBL/GenBank/DDBJ whole genome shotgun (WGS) entry which is preliminary data.</text>
</comment>
<keyword evidence="10 25" id="KW-0479">Metal-binding</keyword>
<comment type="subcellular location">
    <subcellularLocation>
        <location evidence="2">Chromosome</location>
    </subcellularLocation>
    <subcellularLocation>
        <location evidence="4">Cytoplasm</location>
    </subcellularLocation>
    <subcellularLocation>
        <location evidence="3">Mitochondrion matrix</location>
    </subcellularLocation>
    <subcellularLocation>
        <location evidence="1">Nucleus</location>
    </subcellularLocation>
</comment>
<proteinExistence type="inferred from homology"/>
<evidence type="ECO:0000256" key="2">
    <source>
        <dbReference type="ARBA" id="ARBA00004286"/>
    </source>
</evidence>
<comment type="subunit">
    <text evidence="6">Monomer.</text>
</comment>
<evidence type="ECO:0000256" key="18">
    <source>
        <dbReference type="ARBA" id="ARBA00042398"/>
    </source>
</evidence>
<reference evidence="26 27" key="1">
    <citation type="journal article" date="2019" name="PLoS Biol.">
        <title>Sex chromosomes control vertical transmission of feminizing Wolbachia symbionts in an isopod.</title>
        <authorList>
            <person name="Becking T."/>
            <person name="Chebbi M.A."/>
            <person name="Giraud I."/>
            <person name="Moumen B."/>
            <person name="Laverre T."/>
            <person name="Caubet Y."/>
            <person name="Peccoud J."/>
            <person name="Gilbert C."/>
            <person name="Cordaux R."/>
        </authorList>
    </citation>
    <scope>NUCLEOTIDE SEQUENCE [LARGE SCALE GENOMIC DNA]</scope>
    <source>
        <strain evidence="26">ANa2</strain>
        <tissue evidence="26">Whole body excluding digestive tract and cuticle</tissue>
    </source>
</reference>
<feature type="binding site" evidence="25">
    <location>
        <position position="299"/>
    </location>
    <ligand>
        <name>Mg(2+)</name>
        <dbReference type="ChEBI" id="CHEBI:18420"/>
        <label>1</label>
    </ligand>
</feature>
<gene>
    <name evidence="26" type="primary">ADPRHL2</name>
    <name evidence="26" type="ORF">Anas_07244</name>
</gene>
<evidence type="ECO:0000256" key="6">
    <source>
        <dbReference type="ARBA" id="ARBA00011245"/>
    </source>
</evidence>
<feature type="binding site" evidence="25">
    <location>
        <position position="55"/>
    </location>
    <ligand>
        <name>Mg(2+)</name>
        <dbReference type="ChEBI" id="CHEBI:18420"/>
        <label>1</label>
    </ligand>
</feature>
<dbReference type="InterPro" id="IPR050792">
    <property type="entry name" value="ADP-ribosylglycohydrolase"/>
</dbReference>
<evidence type="ECO:0000256" key="4">
    <source>
        <dbReference type="ARBA" id="ARBA00004496"/>
    </source>
</evidence>
<evidence type="ECO:0000256" key="11">
    <source>
        <dbReference type="ARBA" id="ARBA00022763"/>
    </source>
</evidence>
<dbReference type="GO" id="GO:0005694">
    <property type="term" value="C:chromosome"/>
    <property type="evidence" value="ECO:0007669"/>
    <property type="project" value="UniProtKB-SubCell"/>
</dbReference>
<dbReference type="EMBL" id="SEYY01000489">
    <property type="protein sequence ID" value="KAB7507121.1"/>
    <property type="molecule type" value="Genomic_DNA"/>
</dbReference>
<keyword evidence="14" id="KW-0496">Mitochondrion</keyword>
<comment type="cofactor">
    <cofactor evidence="25">
        <name>Mg(2+)</name>
        <dbReference type="ChEBI" id="CHEBI:18420"/>
    </cofactor>
    <text evidence="25">Binds 2 magnesium ions per subunit.</text>
</comment>
<evidence type="ECO:0000256" key="24">
    <source>
        <dbReference type="ARBA" id="ARBA00049015"/>
    </source>
</evidence>